<evidence type="ECO:0000313" key="2">
    <source>
        <dbReference type="Proteomes" id="UP000003027"/>
    </source>
</evidence>
<reference evidence="1" key="1">
    <citation type="submission" date="2008-12" db="EMBL/GenBank/DDBJ databases">
        <title>Annotation of the Yersinia mollaretii ATCC 43969 genome.</title>
        <authorList>
            <person name="Read T.D."/>
            <person name="Akmal A."/>
            <person name="Bishop-Lilly K."/>
            <person name="Chen P.E."/>
            <person name="Cook C."/>
            <person name="Kiley M.P."/>
            <person name="Lentz S."/>
            <person name="Mateczun A."/>
            <person name="Nagarajan N."/>
            <person name="Nolan N."/>
            <person name="Osborne B.I."/>
            <person name="Pop M."/>
            <person name="Sozhamannan S."/>
            <person name="Stewart A.C."/>
            <person name="Sulakvelidze A."/>
            <person name="Thomason B."/>
            <person name="Willner K."/>
            <person name="Zwick M.E."/>
        </authorList>
    </citation>
    <scope>NUCLEOTIDE SEQUENCE [LARGE SCALE GENOMIC DNA]</scope>
    <source>
        <strain evidence="1">ATCC 43969</strain>
    </source>
</reference>
<accession>A0ABM9YDR3</accession>
<gene>
    <name evidence="1" type="ORF">ymoll0001_24180</name>
</gene>
<name>A0ABM9YDR3_YERMW</name>
<dbReference type="EMBL" id="AALD02000004">
    <property type="protein sequence ID" value="EEQ12028.1"/>
    <property type="molecule type" value="Genomic_DNA"/>
</dbReference>
<protein>
    <submittedName>
        <fullName evidence="1">Uncharacterized protein</fullName>
    </submittedName>
</protein>
<dbReference type="Proteomes" id="UP000003027">
    <property type="component" value="Unassembled WGS sequence"/>
</dbReference>
<comment type="caution">
    <text evidence="1">The sequence shown here is derived from an EMBL/GenBank/DDBJ whole genome shotgun (WGS) entry which is preliminary data.</text>
</comment>
<organism evidence="1 2">
    <name type="scientific">Yersinia mollaretii (strain ATCC 43969 / DSM 18520 / CIP 103324 / CNY 7263 / WAIP 204)</name>
    <dbReference type="NCBI Taxonomy" id="349967"/>
    <lineage>
        <taxon>Bacteria</taxon>
        <taxon>Pseudomonadati</taxon>
        <taxon>Pseudomonadota</taxon>
        <taxon>Gammaproteobacteria</taxon>
        <taxon>Enterobacterales</taxon>
        <taxon>Yersiniaceae</taxon>
        <taxon>Yersinia</taxon>
    </lineage>
</organism>
<keyword evidence="2" id="KW-1185">Reference proteome</keyword>
<sequence length="46" mass="5564">MIVIEQRKKYRDCCRIMTLTMRDEKIGSHAFNYQQQIRMSVSNNLI</sequence>
<evidence type="ECO:0000313" key="1">
    <source>
        <dbReference type="EMBL" id="EEQ12028.1"/>
    </source>
</evidence>
<proteinExistence type="predicted"/>